<accession>A0A197ZXM4</accession>
<dbReference type="PANTHER" id="PTHR47506:SF1">
    <property type="entry name" value="HTH-TYPE TRANSCRIPTIONAL REGULATOR YJDC"/>
    <property type="match status" value="1"/>
</dbReference>
<reference evidence="6 7" key="1">
    <citation type="submission" date="2016-05" db="EMBL/GenBank/DDBJ databases">
        <title>Paenibacillus sp. 1ZS3-15 nov., isolated from the rhizosphere soil.</title>
        <authorList>
            <person name="Zhang X.X."/>
            <person name="Zhang J."/>
        </authorList>
    </citation>
    <scope>NUCLEOTIDE SEQUENCE [LARGE SCALE GENOMIC DNA]</scope>
    <source>
        <strain evidence="6 7">1ZS3-15</strain>
    </source>
</reference>
<feature type="DNA-binding region" description="H-T-H motif" evidence="4">
    <location>
        <begin position="29"/>
        <end position="48"/>
    </location>
</feature>
<dbReference type="InterPro" id="IPR036271">
    <property type="entry name" value="Tet_transcr_reg_TetR-rel_C_sf"/>
</dbReference>
<dbReference type="RefSeq" id="WP_068671161.1">
    <property type="nucleotide sequence ID" value="NZ_LYPB01000093.1"/>
</dbReference>
<proteinExistence type="predicted"/>
<organism evidence="6 7">
    <name type="scientific">Paenibacillus oryzisoli</name>
    <dbReference type="NCBI Taxonomy" id="1850517"/>
    <lineage>
        <taxon>Bacteria</taxon>
        <taxon>Bacillati</taxon>
        <taxon>Bacillota</taxon>
        <taxon>Bacilli</taxon>
        <taxon>Bacillales</taxon>
        <taxon>Paenibacillaceae</taxon>
        <taxon>Paenibacillus</taxon>
    </lineage>
</organism>
<dbReference type="PANTHER" id="PTHR47506">
    <property type="entry name" value="TRANSCRIPTIONAL REGULATORY PROTEIN"/>
    <property type="match status" value="1"/>
</dbReference>
<dbReference type="SUPFAM" id="SSF46689">
    <property type="entry name" value="Homeodomain-like"/>
    <property type="match status" value="1"/>
</dbReference>
<dbReference type="OrthoDB" id="9795242at2"/>
<sequence>MARPREFDQEAALDKALEVFWEKGYERTSIQDLVEHTGVHRGSLYDTFGDKHKLFLTCLDRFRMIAKEHVYYILEEEGEPKEVLQRFFTKLIDVSLSDENQRRGCFIANTAMDIASKDPIISLRVEAHSLDLEMKFYDFLIRAQQKGALKSKFGIRELARFLVNTRHGLHVMAKTATDRKMLEDAAAVAMSILV</sequence>
<dbReference type="Gene3D" id="1.10.357.10">
    <property type="entry name" value="Tetracycline Repressor, domain 2"/>
    <property type="match status" value="1"/>
</dbReference>
<evidence type="ECO:0000256" key="2">
    <source>
        <dbReference type="ARBA" id="ARBA00023125"/>
    </source>
</evidence>
<keyword evidence="2 4" id="KW-0238">DNA-binding</keyword>
<evidence type="ECO:0000256" key="1">
    <source>
        <dbReference type="ARBA" id="ARBA00023015"/>
    </source>
</evidence>
<dbReference type="Pfam" id="PF00440">
    <property type="entry name" value="TetR_N"/>
    <property type="match status" value="1"/>
</dbReference>
<protein>
    <recommendedName>
        <fullName evidence="5">HTH tetR-type domain-containing protein</fullName>
    </recommendedName>
</protein>
<evidence type="ECO:0000256" key="3">
    <source>
        <dbReference type="ARBA" id="ARBA00023163"/>
    </source>
</evidence>
<name>A0A197ZXM4_9BACL</name>
<dbReference type="AlphaFoldDB" id="A0A197ZXM4"/>
<dbReference type="PRINTS" id="PR00455">
    <property type="entry name" value="HTHTETR"/>
</dbReference>
<dbReference type="PROSITE" id="PS50977">
    <property type="entry name" value="HTH_TETR_2"/>
    <property type="match status" value="1"/>
</dbReference>
<dbReference type="GO" id="GO:0003677">
    <property type="term" value="F:DNA binding"/>
    <property type="evidence" value="ECO:0007669"/>
    <property type="project" value="UniProtKB-UniRule"/>
</dbReference>
<dbReference type="EMBL" id="LYPB01000093">
    <property type="protein sequence ID" value="OAS13483.1"/>
    <property type="molecule type" value="Genomic_DNA"/>
</dbReference>
<dbReference type="InterPro" id="IPR009057">
    <property type="entry name" value="Homeodomain-like_sf"/>
</dbReference>
<evidence type="ECO:0000259" key="5">
    <source>
        <dbReference type="PROSITE" id="PS50977"/>
    </source>
</evidence>
<dbReference type="InterPro" id="IPR011075">
    <property type="entry name" value="TetR_C"/>
</dbReference>
<comment type="caution">
    <text evidence="6">The sequence shown here is derived from an EMBL/GenBank/DDBJ whole genome shotgun (WGS) entry which is preliminary data.</text>
</comment>
<gene>
    <name evidence="6" type="ORF">A8708_06380</name>
</gene>
<keyword evidence="1" id="KW-0805">Transcription regulation</keyword>
<evidence type="ECO:0000256" key="4">
    <source>
        <dbReference type="PROSITE-ProRule" id="PRU00335"/>
    </source>
</evidence>
<dbReference type="Gene3D" id="1.10.10.60">
    <property type="entry name" value="Homeodomain-like"/>
    <property type="match status" value="1"/>
</dbReference>
<dbReference type="STRING" id="1850517.A8708_06380"/>
<keyword evidence="3" id="KW-0804">Transcription</keyword>
<dbReference type="Proteomes" id="UP000078454">
    <property type="component" value="Unassembled WGS sequence"/>
</dbReference>
<feature type="domain" description="HTH tetR-type" evidence="5">
    <location>
        <begin position="6"/>
        <end position="66"/>
    </location>
</feature>
<evidence type="ECO:0000313" key="6">
    <source>
        <dbReference type="EMBL" id="OAS13483.1"/>
    </source>
</evidence>
<dbReference type="Pfam" id="PF16925">
    <property type="entry name" value="TetR_C_13"/>
    <property type="match status" value="1"/>
</dbReference>
<evidence type="ECO:0000313" key="7">
    <source>
        <dbReference type="Proteomes" id="UP000078454"/>
    </source>
</evidence>
<dbReference type="SUPFAM" id="SSF48498">
    <property type="entry name" value="Tetracyclin repressor-like, C-terminal domain"/>
    <property type="match status" value="1"/>
</dbReference>
<dbReference type="InterPro" id="IPR001647">
    <property type="entry name" value="HTH_TetR"/>
</dbReference>
<keyword evidence="7" id="KW-1185">Reference proteome</keyword>